<dbReference type="STRING" id="137246.A0A401TR04"/>
<dbReference type="GO" id="GO:0045337">
    <property type="term" value="P:farnesyl diphosphate biosynthetic process"/>
    <property type="evidence" value="ECO:0007669"/>
    <property type="project" value="TreeGrafter"/>
</dbReference>
<evidence type="ECO:0000256" key="4">
    <source>
        <dbReference type="ARBA" id="ARBA00022679"/>
    </source>
</evidence>
<dbReference type="AlphaFoldDB" id="A0A401TR04"/>
<keyword evidence="4" id="KW-0808">Transferase</keyword>
<organism evidence="11 12">
    <name type="scientific">Chiloscyllium punctatum</name>
    <name type="common">Brownbanded bambooshark</name>
    <name type="synonym">Hemiscyllium punctatum</name>
    <dbReference type="NCBI Taxonomy" id="137246"/>
    <lineage>
        <taxon>Eukaryota</taxon>
        <taxon>Metazoa</taxon>
        <taxon>Chordata</taxon>
        <taxon>Craniata</taxon>
        <taxon>Vertebrata</taxon>
        <taxon>Chondrichthyes</taxon>
        <taxon>Elasmobranchii</taxon>
        <taxon>Galeomorphii</taxon>
        <taxon>Galeoidea</taxon>
        <taxon>Orectolobiformes</taxon>
        <taxon>Hemiscylliidae</taxon>
        <taxon>Chiloscyllium</taxon>
    </lineage>
</organism>
<comment type="caution">
    <text evidence="11">The sequence shown here is derived from an EMBL/GenBank/DDBJ whole genome shotgun (WGS) entry which is preliminary data.</text>
</comment>
<dbReference type="GO" id="GO:0046872">
    <property type="term" value="F:metal ion binding"/>
    <property type="evidence" value="ECO:0007669"/>
    <property type="project" value="UniProtKB-KW"/>
</dbReference>
<dbReference type="OrthoDB" id="10257492at2759"/>
<proteinExistence type="predicted"/>
<dbReference type="SUPFAM" id="SSF48576">
    <property type="entry name" value="Terpenoid synthases"/>
    <property type="match status" value="1"/>
</dbReference>
<evidence type="ECO:0000256" key="1">
    <source>
        <dbReference type="ARBA" id="ARBA00001946"/>
    </source>
</evidence>
<feature type="non-terminal residue" evidence="11">
    <location>
        <position position="1"/>
    </location>
</feature>
<dbReference type="Pfam" id="PF00348">
    <property type="entry name" value="polyprenyl_synt"/>
    <property type="match status" value="1"/>
</dbReference>
<feature type="non-terminal residue" evidence="11">
    <location>
        <position position="70"/>
    </location>
</feature>
<gene>
    <name evidence="11" type="ORF">chiPu_0029470</name>
</gene>
<dbReference type="EMBL" id="BEZZ01157642">
    <property type="protein sequence ID" value="GCC45097.1"/>
    <property type="molecule type" value="Genomic_DNA"/>
</dbReference>
<accession>A0A401TR04</accession>
<evidence type="ECO:0000256" key="6">
    <source>
        <dbReference type="ARBA" id="ARBA00022842"/>
    </source>
</evidence>
<protein>
    <recommendedName>
        <fullName evidence="10">(2E,6E)-farnesyl diphosphate synthase</fullName>
    </recommendedName>
    <alternativeName>
        <fullName evidence="9">Dimethylallyltranstransferase</fullName>
    </alternativeName>
    <alternativeName>
        <fullName evidence="8">Farnesyl diphosphate synthase</fullName>
    </alternativeName>
    <alternativeName>
        <fullName evidence="7">Geranyltranstransferase</fullName>
    </alternativeName>
</protein>
<dbReference type="PANTHER" id="PTHR11525">
    <property type="entry name" value="FARNESYL-PYROPHOSPHATE SYNTHETASE"/>
    <property type="match status" value="1"/>
</dbReference>
<evidence type="ECO:0000256" key="8">
    <source>
        <dbReference type="ARBA" id="ARBA00032424"/>
    </source>
</evidence>
<comment type="pathway">
    <text evidence="3">Isoprenoid biosynthesis; farnesyl diphosphate biosynthesis; farnesyl diphosphate from geranyl diphosphate and isopentenyl diphosphate: step 1/1.</text>
</comment>
<evidence type="ECO:0000313" key="11">
    <source>
        <dbReference type="EMBL" id="GCC45097.1"/>
    </source>
</evidence>
<comment type="cofactor">
    <cofactor evidence="1">
        <name>Mg(2+)</name>
        <dbReference type="ChEBI" id="CHEBI:18420"/>
    </cofactor>
</comment>
<dbReference type="PANTHER" id="PTHR11525:SF0">
    <property type="entry name" value="FARNESYL PYROPHOSPHATE SYNTHASE"/>
    <property type="match status" value="1"/>
</dbReference>
<dbReference type="GO" id="GO:0005737">
    <property type="term" value="C:cytoplasm"/>
    <property type="evidence" value="ECO:0007669"/>
    <property type="project" value="TreeGrafter"/>
</dbReference>
<keyword evidence="12" id="KW-1185">Reference proteome</keyword>
<sequence>DGIGLDAINDSFLLEAAVYQLLRKYTKGQPYYLNLLELFLQTSYQTELGQALDLMTAPPGKVDLDRFTEQ</sequence>
<dbReference type="Proteomes" id="UP000287033">
    <property type="component" value="Unassembled WGS sequence"/>
</dbReference>
<dbReference type="InterPro" id="IPR039702">
    <property type="entry name" value="FPS1-like"/>
</dbReference>
<evidence type="ECO:0000256" key="2">
    <source>
        <dbReference type="ARBA" id="ARBA00004932"/>
    </source>
</evidence>
<reference evidence="11 12" key="1">
    <citation type="journal article" date="2018" name="Nat. Ecol. Evol.">
        <title>Shark genomes provide insights into elasmobranch evolution and the origin of vertebrates.</title>
        <authorList>
            <person name="Hara Y"/>
            <person name="Yamaguchi K"/>
            <person name="Onimaru K"/>
            <person name="Kadota M"/>
            <person name="Koyanagi M"/>
            <person name="Keeley SD"/>
            <person name="Tatsumi K"/>
            <person name="Tanaka K"/>
            <person name="Motone F"/>
            <person name="Kageyama Y"/>
            <person name="Nozu R"/>
            <person name="Adachi N"/>
            <person name="Nishimura O"/>
            <person name="Nakagawa R"/>
            <person name="Tanegashima C"/>
            <person name="Kiyatake I"/>
            <person name="Matsumoto R"/>
            <person name="Murakumo K"/>
            <person name="Nishida K"/>
            <person name="Terakita A"/>
            <person name="Kuratani S"/>
            <person name="Sato K"/>
            <person name="Hyodo S Kuraku.S."/>
        </authorList>
    </citation>
    <scope>NUCLEOTIDE SEQUENCE [LARGE SCALE GENOMIC DNA]</scope>
</reference>
<evidence type="ECO:0000256" key="7">
    <source>
        <dbReference type="ARBA" id="ARBA00032380"/>
    </source>
</evidence>
<evidence type="ECO:0000256" key="3">
    <source>
        <dbReference type="ARBA" id="ARBA00005035"/>
    </source>
</evidence>
<dbReference type="GO" id="GO:0004337">
    <property type="term" value="F:(2E,6E)-farnesyl diphosphate synthase activity"/>
    <property type="evidence" value="ECO:0007669"/>
    <property type="project" value="TreeGrafter"/>
</dbReference>
<dbReference type="GO" id="GO:0004161">
    <property type="term" value="F:dimethylallyltranstransferase activity"/>
    <property type="evidence" value="ECO:0007669"/>
    <property type="project" value="TreeGrafter"/>
</dbReference>
<keyword evidence="6" id="KW-0460">Magnesium</keyword>
<dbReference type="InterPro" id="IPR008949">
    <property type="entry name" value="Isoprenoid_synthase_dom_sf"/>
</dbReference>
<evidence type="ECO:0000256" key="5">
    <source>
        <dbReference type="ARBA" id="ARBA00022723"/>
    </source>
</evidence>
<dbReference type="InterPro" id="IPR000092">
    <property type="entry name" value="Polyprenyl_synt"/>
</dbReference>
<evidence type="ECO:0000256" key="10">
    <source>
        <dbReference type="ARBA" id="ARBA00032873"/>
    </source>
</evidence>
<evidence type="ECO:0000313" key="12">
    <source>
        <dbReference type="Proteomes" id="UP000287033"/>
    </source>
</evidence>
<comment type="pathway">
    <text evidence="2">Isoprenoid biosynthesis; geranyl diphosphate biosynthesis; geranyl diphosphate from dimethylallyl diphosphate and isopentenyl diphosphate: step 1/1.</text>
</comment>
<evidence type="ECO:0000256" key="9">
    <source>
        <dbReference type="ARBA" id="ARBA00032448"/>
    </source>
</evidence>
<name>A0A401TR04_CHIPU</name>
<dbReference type="Gene3D" id="1.10.600.10">
    <property type="entry name" value="Farnesyl Diphosphate Synthase"/>
    <property type="match status" value="1"/>
</dbReference>
<keyword evidence="5" id="KW-0479">Metal-binding</keyword>